<dbReference type="KEGG" id="cok:COCCU_13050"/>
<keyword evidence="4" id="KW-1185">Reference proteome</keyword>
<evidence type="ECO:0000313" key="4">
    <source>
        <dbReference type="Proteomes" id="UP000424462"/>
    </source>
</evidence>
<protein>
    <recommendedName>
        <fullName evidence="2">DUF6802 domain-containing protein</fullName>
    </recommendedName>
</protein>
<sequence length="140" mass="15094">MAWWLGLHGLDEVPEWSGEGDLEEGILHLRVDGRQWRLSALGESAILADENGMTIYADIDGDGQVDHISTVHADGAFEVWSTDPEVAAWGLAAGFVPGEAESSVRDNDGWGLPSDGTPEMGDPEGVLDHVRGEWICVERG</sequence>
<dbReference type="AlphaFoldDB" id="A0A6B8VZT3"/>
<dbReference type="RefSeq" id="WP_156232094.1">
    <property type="nucleotide sequence ID" value="NZ_CP046455.1"/>
</dbReference>
<dbReference type="Proteomes" id="UP000424462">
    <property type="component" value="Chromosome"/>
</dbReference>
<evidence type="ECO:0000313" key="3">
    <source>
        <dbReference type="EMBL" id="QGU08509.1"/>
    </source>
</evidence>
<gene>
    <name evidence="3" type="ORF">COCCU_13050</name>
</gene>
<proteinExistence type="predicted"/>
<dbReference type="Pfam" id="PF20615">
    <property type="entry name" value="DUF6802"/>
    <property type="match status" value="1"/>
</dbReference>
<reference evidence="3 4" key="1">
    <citation type="submission" date="2019-11" db="EMBL/GenBank/DDBJ databases">
        <title>Complete genome sequence of Corynebacterium kalinowskii 1959, a novel Corynebacterium species isolated from soil of a small paddock in Vilsendorf, Germany.</title>
        <authorList>
            <person name="Schaffert L."/>
            <person name="Ruwe M."/>
            <person name="Milse J."/>
            <person name="Hanuschka K."/>
            <person name="Ortseifen V."/>
            <person name="Droste J."/>
            <person name="Brandt D."/>
            <person name="Schlueter L."/>
            <person name="Kutter Y."/>
            <person name="Vinke S."/>
            <person name="Viehoefer P."/>
            <person name="Jacob L."/>
            <person name="Luebke N.-C."/>
            <person name="Schulte-Berndt E."/>
            <person name="Hain C."/>
            <person name="Linder M."/>
            <person name="Schmidt P."/>
            <person name="Wollenschlaeger L."/>
            <person name="Luttermann T."/>
            <person name="Thieme E."/>
            <person name="Hassa J."/>
            <person name="Haak M."/>
            <person name="Wittchen M."/>
            <person name="Mentz A."/>
            <person name="Persicke M."/>
            <person name="Busche T."/>
            <person name="Ruckert C."/>
        </authorList>
    </citation>
    <scope>NUCLEOTIDE SEQUENCE [LARGE SCALE GENOMIC DNA]</scope>
    <source>
        <strain evidence="3 4">2039</strain>
    </source>
</reference>
<feature type="domain" description="DUF6802" evidence="2">
    <location>
        <begin position="46"/>
        <end position="81"/>
    </location>
</feature>
<name>A0A6B8VZT3_9CORY</name>
<accession>A0A6B8VZT3</accession>
<evidence type="ECO:0000259" key="2">
    <source>
        <dbReference type="Pfam" id="PF20615"/>
    </source>
</evidence>
<evidence type="ECO:0000256" key="1">
    <source>
        <dbReference type="SAM" id="MobiDB-lite"/>
    </source>
</evidence>
<feature type="region of interest" description="Disordered" evidence="1">
    <location>
        <begin position="100"/>
        <end position="123"/>
    </location>
</feature>
<dbReference type="InterPro" id="IPR046543">
    <property type="entry name" value="DUF6802"/>
</dbReference>
<dbReference type="EMBL" id="CP046455">
    <property type="protein sequence ID" value="QGU08509.1"/>
    <property type="molecule type" value="Genomic_DNA"/>
</dbReference>
<organism evidence="3 4">
    <name type="scientific">Corynebacterium occultum</name>
    <dbReference type="NCBI Taxonomy" id="2675219"/>
    <lineage>
        <taxon>Bacteria</taxon>
        <taxon>Bacillati</taxon>
        <taxon>Actinomycetota</taxon>
        <taxon>Actinomycetes</taxon>
        <taxon>Mycobacteriales</taxon>
        <taxon>Corynebacteriaceae</taxon>
        <taxon>Corynebacterium</taxon>
    </lineage>
</organism>